<gene>
    <name evidence="3" type="ORF">DM01DRAFT_1320069</name>
</gene>
<dbReference type="GO" id="GO:0002098">
    <property type="term" value="P:tRNA wobble uridine modification"/>
    <property type="evidence" value="ECO:0007669"/>
    <property type="project" value="InterPro"/>
</dbReference>
<organism evidence="3 4">
    <name type="scientific">Hesseltinella vesiculosa</name>
    <dbReference type="NCBI Taxonomy" id="101127"/>
    <lineage>
        <taxon>Eukaryota</taxon>
        <taxon>Fungi</taxon>
        <taxon>Fungi incertae sedis</taxon>
        <taxon>Mucoromycota</taxon>
        <taxon>Mucoromycotina</taxon>
        <taxon>Mucoromycetes</taxon>
        <taxon>Mucorales</taxon>
        <taxon>Cunninghamellaceae</taxon>
        <taxon>Hesseltinella</taxon>
    </lineage>
</organism>
<sequence length="267" mass="29561">MGYDTLNAVLAFPDNIAPSQTHLVITDTLNANGNFLLHHFISNHLKADRRVVLIGLSQIYNHYFLINRKLGMNLLPYKQSGQFVFLDGTTHLNDYSLDTPYPPLNTPSTPSDTLDGSKEKTDACLQRFYQTIRQHIQPGTLLILDDASALLMNGFGVRPVTLFLQKLSGLMQTVEGTLIDLIHADEQGVEDVEQDGFVKSVLQLSDLVLQVQALGSGFARDVHGQLSILYGPKFLPGTCSTQPQSMHYKIMDNNVTFFPKGVSQGVL</sequence>
<reference evidence="3 4" key="1">
    <citation type="submission" date="2016-07" db="EMBL/GenBank/DDBJ databases">
        <title>Pervasive Adenine N6-methylation of Active Genes in Fungi.</title>
        <authorList>
            <consortium name="DOE Joint Genome Institute"/>
            <person name="Mondo S.J."/>
            <person name="Dannebaum R.O."/>
            <person name="Kuo R.C."/>
            <person name="Labutti K."/>
            <person name="Haridas S."/>
            <person name="Kuo A."/>
            <person name="Salamov A."/>
            <person name="Ahrendt S.R."/>
            <person name="Lipzen A."/>
            <person name="Sullivan W."/>
            <person name="Andreopoulos W.B."/>
            <person name="Clum A."/>
            <person name="Lindquist E."/>
            <person name="Daum C."/>
            <person name="Ramamoorthy G.K."/>
            <person name="Gryganskyi A."/>
            <person name="Culley D."/>
            <person name="Magnuson J.K."/>
            <person name="James T.Y."/>
            <person name="O'Malley M.A."/>
            <person name="Stajich J.E."/>
            <person name="Spatafora J.W."/>
            <person name="Visel A."/>
            <person name="Grigoriev I.V."/>
        </authorList>
    </citation>
    <scope>NUCLEOTIDE SEQUENCE [LARGE SCALE GENOMIC DNA]</scope>
    <source>
        <strain evidence="3 4">NRRL 3301</strain>
    </source>
</reference>
<dbReference type="InterPro" id="IPR027417">
    <property type="entry name" value="P-loop_NTPase"/>
</dbReference>
<name>A0A1X2GLX7_9FUNG</name>
<accession>A0A1X2GLX7</accession>
<keyword evidence="4" id="KW-1185">Reference proteome</keyword>
<evidence type="ECO:0008006" key="5">
    <source>
        <dbReference type="Google" id="ProtNLM"/>
    </source>
</evidence>
<dbReference type="Gene3D" id="3.40.50.300">
    <property type="entry name" value="P-loop containing nucleotide triphosphate hydrolases"/>
    <property type="match status" value="1"/>
</dbReference>
<evidence type="ECO:0000256" key="1">
    <source>
        <dbReference type="ARBA" id="ARBA00005043"/>
    </source>
</evidence>
<evidence type="ECO:0000256" key="2">
    <source>
        <dbReference type="ARBA" id="ARBA00008837"/>
    </source>
</evidence>
<comment type="pathway">
    <text evidence="1">tRNA modification; 5-methoxycarbonylmethyl-2-thiouridine-tRNA biosynthesis.</text>
</comment>
<dbReference type="Pfam" id="PF09807">
    <property type="entry name" value="ELP6"/>
    <property type="match status" value="1"/>
</dbReference>
<dbReference type="InterPro" id="IPR018627">
    <property type="entry name" value="ELP6"/>
</dbReference>
<dbReference type="PANTHER" id="PTHR16184">
    <property type="entry name" value="ELONGATOR COMPLEX PROTEIN 6"/>
    <property type="match status" value="1"/>
</dbReference>
<dbReference type="PANTHER" id="PTHR16184:SF6">
    <property type="entry name" value="ELONGATOR COMPLEX PROTEIN 6"/>
    <property type="match status" value="1"/>
</dbReference>
<dbReference type="EMBL" id="MCGT01000009">
    <property type="protein sequence ID" value="ORX56949.1"/>
    <property type="molecule type" value="Genomic_DNA"/>
</dbReference>
<protein>
    <recommendedName>
        <fullName evidence="5">Elongator complex protein 6</fullName>
    </recommendedName>
</protein>
<proteinExistence type="inferred from homology"/>
<dbReference type="AlphaFoldDB" id="A0A1X2GLX7"/>
<dbReference type="CDD" id="cd19495">
    <property type="entry name" value="Elp6"/>
    <property type="match status" value="1"/>
</dbReference>
<dbReference type="Proteomes" id="UP000242146">
    <property type="component" value="Unassembled WGS sequence"/>
</dbReference>
<comment type="caution">
    <text evidence="3">The sequence shown here is derived from an EMBL/GenBank/DDBJ whole genome shotgun (WGS) entry which is preliminary data.</text>
</comment>
<dbReference type="OrthoDB" id="9995306at2759"/>
<evidence type="ECO:0000313" key="4">
    <source>
        <dbReference type="Proteomes" id="UP000242146"/>
    </source>
</evidence>
<dbReference type="STRING" id="101127.A0A1X2GLX7"/>
<dbReference type="GO" id="GO:0033588">
    <property type="term" value="C:elongator holoenzyme complex"/>
    <property type="evidence" value="ECO:0007669"/>
    <property type="project" value="InterPro"/>
</dbReference>
<comment type="similarity">
    <text evidence="2">Belongs to the ELP6 family.</text>
</comment>
<dbReference type="UniPathway" id="UPA00988"/>
<evidence type="ECO:0000313" key="3">
    <source>
        <dbReference type="EMBL" id="ORX56949.1"/>
    </source>
</evidence>